<dbReference type="KEGG" id="dda:Dd703_1464"/>
<feature type="transmembrane region" description="Helical" evidence="1">
    <location>
        <begin position="12"/>
        <end position="30"/>
    </location>
</feature>
<dbReference type="EMBL" id="CP001654">
    <property type="protein sequence ID" value="ACS85264.1"/>
    <property type="molecule type" value="Genomic_DNA"/>
</dbReference>
<evidence type="ECO:0000313" key="2">
    <source>
        <dbReference type="EMBL" id="ACS85264.1"/>
    </source>
</evidence>
<dbReference type="STRING" id="579405.Dd703_1464"/>
<evidence type="ECO:0000256" key="1">
    <source>
        <dbReference type="SAM" id="Phobius"/>
    </source>
</evidence>
<keyword evidence="3" id="KW-1185">Reference proteome</keyword>
<organism evidence="2 3">
    <name type="scientific">Musicola paradisiaca (strain Ech703)</name>
    <name type="common">Dickeya paradisiaca</name>
    <name type="synonym">Dickeya dadantii</name>
    <dbReference type="NCBI Taxonomy" id="579405"/>
    <lineage>
        <taxon>Bacteria</taxon>
        <taxon>Pseudomonadati</taxon>
        <taxon>Pseudomonadota</taxon>
        <taxon>Gammaproteobacteria</taxon>
        <taxon>Enterobacterales</taxon>
        <taxon>Pectobacteriaceae</taxon>
        <taxon>Musicola</taxon>
    </lineage>
</organism>
<name>C6C2Z9_MUSP7</name>
<keyword evidence="1" id="KW-0812">Transmembrane</keyword>
<dbReference type="HOGENOM" id="CLU_3042832_0_0_6"/>
<gene>
    <name evidence="2" type="ordered locus">Dd703_1464</name>
</gene>
<protein>
    <submittedName>
        <fullName evidence="2">Uncharacterized protein</fullName>
    </submittedName>
</protein>
<evidence type="ECO:0000313" key="3">
    <source>
        <dbReference type="Proteomes" id="UP000002734"/>
    </source>
</evidence>
<dbReference type="Proteomes" id="UP000002734">
    <property type="component" value="Chromosome"/>
</dbReference>
<accession>C6C2Z9</accession>
<sequence>MRCPVPYLKITDAKILIFVFLLMGIIADMVHQPDGDIASVVGNRFAIQQIQHTR</sequence>
<proteinExistence type="predicted"/>
<keyword evidence="1" id="KW-1133">Transmembrane helix</keyword>
<dbReference type="AlphaFoldDB" id="C6C2Z9"/>
<reference evidence="2" key="1">
    <citation type="submission" date="2009-06" db="EMBL/GenBank/DDBJ databases">
        <title>Complete sequence of Dickeya dadantii Ech703.</title>
        <authorList>
            <consortium name="US DOE Joint Genome Institute"/>
            <person name="Lucas S."/>
            <person name="Copeland A."/>
            <person name="Lapidus A."/>
            <person name="Glavina del Rio T."/>
            <person name="Dalin E."/>
            <person name="Tice H."/>
            <person name="Bruce D."/>
            <person name="Goodwin L."/>
            <person name="Pitluck S."/>
            <person name="Chertkov O."/>
            <person name="Brettin T."/>
            <person name="Detter J.C."/>
            <person name="Han C."/>
            <person name="Larimer F."/>
            <person name="Land M."/>
            <person name="Hauser L."/>
            <person name="Kyrpides N."/>
            <person name="Mikhailova N."/>
            <person name="Balakrishnan V."/>
            <person name="Glasner J."/>
            <person name="Perna N.T."/>
        </authorList>
    </citation>
    <scope>NUCLEOTIDE SEQUENCE [LARGE SCALE GENOMIC DNA]</scope>
    <source>
        <strain evidence="2">Ech703</strain>
    </source>
</reference>
<keyword evidence="1" id="KW-0472">Membrane</keyword>